<dbReference type="InterPro" id="IPR036273">
    <property type="entry name" value="CRAL/TRIO_N_dom_sf"/>
</dbReference>
<dbReference type="GO" id="GO:0016020">
    <property type="term" value="C:membrane"/>
    <property type="evidence" value="ECO:0007669"/>
    <property type="project" value="TreeGrafter"/>
</dbReference>
<proteinExistence type="predicted"/>
<dbReference type="PROSITE" id="PS50191">
    <property type="entry name" value="CRAL_TRIO"/>
    <property type="match status" value="1"/>
</dbReference>
<dbReference type="AlphaFoldDB" id="A0A482WEG1"/>
<dbReference type="PANTHER" id="PTHR10174:SF222">
    <property type="entry name" value="GH10083P-RELATED"/>
    <property type="match status" value="1"/>
</dbReference>
<dbReference type="CDD" id="cd00170">
    <property type="entry name" value="SEC14"/>
    <property type="match status" value="1"/>
</dbReference>
<protein>
    <recommendedName>
        <fullName evidence="1">CRAL-TRIO domain-containing protein</fullName>
    </recommendedName>
</protein>
<dbReference type="InParanoid" id="A0A482WEG1"/>
<dbReference type="OrthoDB" id="6682367at2759"/>
<dbReference type="SMART" id="SM00516">
    <property type="entry name" value="SEC14"/>
    <property type="match status" value="1"/>
</dbReference>
<name>A0A482WEG1_LAOST</name>
<organism evidence="2 3">
    <name type="scientific">Laodelphax striatellus</name>
    <name type="common">Small brown planthopper</name>
    <name type="synonym">Delphax striatella</name>
    <dbReference type="NCBI Taxonomy" id="195883"/>
    <lineage>
        <taxon>Eukaryota</taxon>
        <taxon>Metazoa</taxon>
        <taxon>Ecdysozoa</taxon>
        <taxon>Arthropoda</taxon>
        <taxon>Hexapoda</taxon>
        <taxon>Insecta</taxon>
        <taxon>Pterygota</taxon>
        <taxon>Neoptera</taxon>
        <taxon>Paraneoptera</taxon>
        <taxon>Hemiptera</taxon>
        <taxon>Auchenorrhyncha</taxon>
        <taxon>Fulgoroidea</taxon>
        <taxon>Delphacidae</taxon>
        <taxon>Criomorphinae</taxon>
        <taxon>Laodelphax</taxon>
    </lineage>
</organism>
<dbReference type="PANTHER" id="PTHR10174">
    <property type="entry name" value="ALPHA-TOCOPHEROL TRANSFER PROTEIN-RELATED"/>
    <property type="match status" value="1"/>
</dbReference>
<keyword evidence="3" id="KW-1185">Reference proteome</keyword>
<dbReference type="Proteomes" id="UP000291343">
    <property type="component" value="Unassembled WGS sequence"/>
</dbReference>
<feature type="domain" description="CRAL-TRIO" evidence="1">
    <location>
        <begin position="156"/>
        <end position="252"/>
    </location>
</feature>
<dbReference type="SMR" id="A0A482WEG1"/>
<dbReference type="SUPFAM" id="SSF52087">
    <property type="entry name" value="CRAL/TRIO domain"/>
    <property type="match status" value="1"/>
</dbReference>
<sequence length="308" mass="35590">MANNIELEVVSDDMKAKLYKKFGMTEASVKRDVEHLKQWIQKQPHLPHVTDDRLLESFSFNCKNSLEVAKTKLENYYTVRVTIPEFFKDRDPGVDDFLDHIVYTYLPRLTKTQERVVIFTVYGMPAGRYKPLETGMASLMLSDLLVRRDTNDGVHIVYDSQGVSVEHTTSIPLQAFKNFIYCYMQAYPMRISGIHILNATSITIAMLNIAKMFLKEKLRERIKIHSNYQSLVDQIGEVALPKEYGGTYPHTMKEIRGFCHKTLVENRSWFLKEQSILPDLSKKPGAENQIPQTQLFGLEGSFRKIEID</sequence>
<reference evidence="2 3" key="1">
    <citation type="journal article" date="2017" name="Gigascience">
        <title>Genome sequence of the small brown planthopper, Laodelphax striatellus.</title>
        <authorList>
            <person name="Zhu J."/>
            <person name="Jiang F."/>
            <person name="Wang X."/>
            <person name="Yang P."/>
            <person name="Bao Y."/>
            <person name="Zhao W."/>
            <person name="Wang W."/>
            <person name="Lu H."/>
            <person name="Wang Q."/>
            <person name="Cui N."/>
            <person name="Li J."/>
            <person name="Chen X."/>
            <person name="Luo L."/>
            <person name="Yu J."/>
            <person name="Kang L."/>
            <person name="Cui F."/>
        </authorList>
    </citation>
    <scope>NUCLEOTIDE SEQUENCE [LARGE SCALE GENOMIC DNA]</scope>
    <source>
        <strain evidence="2">Lst14</strain>
    </source>
</reference>
<evidence type="ECO:0000313" key="3">
    <source>
        <dbReference type="Proteomes" id="UP000291343"/>
    </source>
</evidence>
<evidence type="ECO:0000313" key="2">
    <source>
        <dbReference type="EMBL" id="RZF31908.1"/>
    </source>
</evidence>
<dbReference type="InterPro" id="IPR036865">
    <property type="entry name" value="CRAL-TRIO_dom_sf"/>
</dbReference>
<dbReference type="GO" id="GO:1902936">
    <property type="term" value="F:phosphatidylinositol bisphosphate binding"/>
    <property type="evidence" value="ECO:0007669"/>
    <property type="project" value="TreeGrafter"/>
</dbReference>
<dbReference type="PRINTS" id="PR00180">
    <property type="entry name" value="CRETINALDHBP"/>
</dbReference>
<dbReference type="InterPro" id="IPR001251">
    <property type="entry name" value="CRAL-TRIO_dom"/>
</dbReference>
<comment type="caution">
    <text evidence="2">The sequence shown here is derived from an EMBL/GenBank/DDBJ whole genome shotgun (WGS) entry which is preliminary data.</text>
</comment>
<dbReference type="SUPFAM" id="SSF46938">
    <property type="entry name" value="CRAL/TRIO N-terminal domain"/>
    <property type="match status" value="1"/>
</dbReference>
<evidence type="ECO:0000259" key="1">
    <source>
        <dbReference type="PROSITE" id="PS50191"/>
    </source>
</evidence>
<dbReference type="Gene3D" id="3.40.525.10">
    <property type="entry name" value="CRAL-TRIO lipid binding domain"/>
    <property type="match status" value="1"/>
</dbReference>
<dbReference type="EMBL" id="QKKF02037891">
    <property type="protein sequence ID" value="RZF31908.1"/>
    <property type="molecule type" value="Genomic_DNA"/>
</dbReference>
<gene>
    <name evidence="2" type="ORF">LSTR_LSTR013306</name>
</gene>
<accession>A0A482WEG1</accession>
<dbReference type="Pfam" id="PF00650">
    <property type="entry name" value="CRAL_TRIO"/>
    <property type="match status" value="1"/>
</dbReference>